<dbReference type="PANTHER" id="PTHR16189">
    <property type="entry name" value="TRANSMEMBRANE PROTEIN 104-RELATED"/>
    <property type="match status" value="1"/>
</dbReference>
<reference evidence="2" key="1">
    <citation type="submission" date="2022-08" db="UniProtKB">
        <authorList>
            <consortium name="EnsemblMetazoa"/>
        </authorList>
    </citation>
    <scope>IDENTIFICATION</scope>
    <source>
        <strain evidence="2">05x7-T-G4-1.051#20</strain>
    </source>
</reference>
<name>A0A8W8IX94_MAGGI</name>
<organism evidence="2 3">
    <name type="scientific">Magallana gigas</name>
    <name type="common">Pacific oyster</name>
    <name type="synonym">Crassostrea gigas</name>
    <dbReference type="NCBI Taxonomy" id="29159"/>
    <lineage>
        <taxon>Eukaryota</taxon>
        <taxon>Metazoa</taxon>
        <taxon>Spiralia</taxon>
        <taxon>Lophotrochozoa</taxon>
        <taxon>Mollusca</taxon>
        <taxon>Bivalvia</taxon>
        <taxon>Autobranchia</taxon>
        <taxon>Pteriomorphia</taxon>
        <taxon>Ostreida</taxon>
        <taxon>Ostreoidea</taxon>
        <taxon>Ostreidae</taxon>
        <taxon>Magallana</taxon>
    </lineage>
</organism>
<feature type="transmembrane region" description="Helical" evidence="1">
    <location>
        <begin position="271"/>
        <end position="292"/>
    </location>
</feature>
<feature type="transmembrane region" description="Helical" evidence="1">
    <location>
        <begin position="41"/>
        <end position="63"/>
    </location>
</feature>
<feature type="transmembrane region" description="Helical" evidence="1">
    <location>
        <begin position="12"/>
        <end position="35"/>
    </location>
</feature>
<evidence type="ECO:0000313" key="3">
    <source>
        <dbReference type="Proteomes" id="UP000005408"/>
    </source>
</evidence>
<protein>
    <submittedName>
        <fullName evidence="2">Uncharacterized protein</fullName>
    </submittedName>
</protein>
<keyword evidence="3" id="KW-1185">Reference proteome</keyword>
<dbReference type="EnsemblMetazoa" id="G16268.3">
    <property type="protein sequence ID" value="G16268.3:cds"/>
    <property type="gene ID" value="G16268"/>
</dbReference>
<feature type="transmembrane region" description="Helical" evidence="1">
    <location>
        <begin position="131"/>
        <end position="159"/>
    </location>
</feature>
<proteinExistence type="predicted"/>
<dbReference type="Gene3D" id="1.20.1740.10">
    <property type="entry name" value="Amino acid/polyamine transporter I"/>
    <property type="match status" value="1"/>
</dbReference>
<dbReference type="Proteomes" id="UP000005408">
    <property type="component" value="Unassembled WGS sequence"/>
</dbReference>
<keyword evidence="1" id="KW-0472">Membrane</keyword>
<dbReference type="AlphaFoldDB" id="A0A8W8IX94"/>
<feature type="transmembrane region" description="Helical" evidence="1">
    <location>
        <begin position="409"/>
        <end position="429"/>
    </location>
</feature>
<dbReference type="PANTHER" id="PTHR16189:SF6">
    <property type="entry name" value="AMINO ACID TRANSPORTER TRANSMEMBRANE DOMAIN-CONTAINING PROTEIN"/>
    <property type="match status" value="1"/>
</dbReference>
<feature type="transmembrane region" description="Helical" evidence="1">
    <location>
        <begin position="198"/>
        <end position="218"/>
    </location>
</feature>
<evidence type="ECO:0000256" key="1">
    <source>
        <dbReference type="SAM" id="Phobius"/>
    </source>
</evidence>
<keyword evidence="1" id="KW-0812">Transmembrane</keyword>
<feature type="transmembrane region" description="Helical" evidence="1">
    <location>
        <begin position="238"/>
        <end position="259"/>
    </location>
</feature>
<dbReference type="EnsemblMetazoa" id="G16268.2">
    <property type="protein sequence ID" value="G16268.2:cds"/>
    <property type="gene ID" value="G16268"/>
</dbReference>
<sequence length="562" mass="62232">MGETRKTGGKILVYLQCYFVTIATILGTGILGLPVTLSKSGIYPFLVSFVFGALMQMLTVYFFTELLQLAHVSQIQDSKEELVPLNDLLADETCDELEEEDETSESVLAGHVILPKQASTQPPNLHLLGELFLSCGLVQAFDIILVLQFVALLISYSLAGSEAYAQVLGINYIYVIPVFVWVLTFLIVFALQLVQPLVSVLTFFKGSLLLGTVAVTFYVGSEINREIHNDFSAFGEPFLMGTVALGGVVNTMPLMYSKISPVKNQIQNFRLSVNLGLLTCTILNILWCWALLDIVPQLSTFQCASNTQSTESQGNLCHSNISLQRSASEGEISTIPLTEIIKERYPSFSWVAFLIELFIMVSITVSFLTVGAVLHHTLLGWLQSAWKKDKLTEYRTQTKLKVRCINAKCFCSTVVSLAVFCVVFGVSMLDPQGFVDILEKFSSFTINIEVALFIFLMCHNARKKEHLAQRISLPIPSLFGKLLYLIPVYFGIAVIYDVGLTIYSIVKVHMPDGDRQSSLASSILMTTVLTTDVLHNLTSVTKSSLETSTQQYVTNVFNNSDV</sequence>
<evidence type="ECO:0000313" key="2">
    <source>
        <dbReference type="EnsemblMetazoa" id="G16268.2:cds"/>
    </source>
</evidence>
<feature type="transmembrane region" description="Helical" evidence="1">
    <location>
        <begin position="441"/>
        <end position="461"/>
    </location>
</feature>
<feature type="transmembrane region" description="Helical" evidence="1">
    <location>
        <begin position="482"/>
        <end position="506"/>
    </location>
</feature>
<feature type="transmembrane region" description="Helical" evidence="1">
    <location>
        <begin position="171"/>
        <end position="191"/>
    </location>
</feature>
<accession>A0A8W8IX94</accession>
<feature type="transmembrane region" description="Helical" evidence="1">
    <location>
        <begin position="350"/>
        <end position="374"/>
    </location>
</feature>
<keyword evidence="1" id="KW-1133">Transmembrane helix</keyword>